<name>A0A4Z2G7B7_9TELE</name>
<dbReference type="Gene3D" id="2.30.29.30">
    <property type="entry name" value="Pleckstrin-homology domain (PH domain)/Phosphotyrosine-binding domain (PTB)"/>
    <property type="match status" value="1"/>
</dbReference>
<evidence type="ECO:0000313" key="2">
    <source>
        <dbReference type="EMBL" id="TNN49015.1"/>
    </source>
</evidence>
<dbReference type="AlphaFoldDB" id="A0A4Z2G7B7"/>
<dbReference type="SUPFAM" id="SSF50729">
    <property type="entry name" value="PH domain-like"/>
    <property type="match status" value="1"/>
</dbReference>
<organism evidence="2 3">
    <name type="scientific">Liparis tanakae</name>
    <name type="common">Tanaka's snailfish</name>
    <dbReference type="NCBI Taxonomy" id="230148"/>
    <lineage>
        <taxon>Eukaryota</taxon>
        <taxon>Metazoa</taxon>
        <taxon>Chordata</taxon>
        <taxon>Craniata</taxon>
        <taxon>Vertebrata</taxon>
        <taxon>Euteleostomi</taxon>
        <taxon>Actinopterygii</taxon>
        <taxon>Neopterygii</taxon>
        <taxon>Teleostei</taxon>
        <taxon>Neoteleostei</taxon>
        <taxon>Acanthomorphata</taxon>
        <taxon>Eupercaria</taxon>
        <taxon>Perciformes</taxon>
        <taxon>Cottioidei</taxon>
        <taxon>Cottales</taxon>
        <taxon>Liparidae</taxon>
        <taxon>Liparis</taxon>
    </lineage>
</organism>
<dbReference type="OrthoDB" id="416222at2759"/>
<evidence type="ECO:0000313" key="3">
    <source>
        <dbReference type="Proteomes" id="UP000314294"/>
    </source>
</evidence>
<gene>
    <name evidence="2" type="primary">Osbpl1a_1</name>
    <name evidence="2" type="ORF">EYF80_040777</name>
</gene>
<reference evidence="2 3" key="1">
    <citation type="submission" date="2019-03" db="EMBL/GenBank/DDBJ databases">
        <title>First draft genome of Liparis tanakae, snailfish: a comprehensive survey of snailfish specific genes.</title>
        <authorList>
            <person name="Kim W."/>
            <person name="Song I."/>
            <person name="Jeong J.-H."/>
            <person name="Kim D."/>
            <person name="Kim S."/>
            <person name="Ryu S."/>
            <person name="Song J.Y."/>
            <person name="Lee S.K."/>
        </authorList>
    </citation>
    <scope>NUCLEOTIDE SEQUENCE [LARGE SCALE GENOMIC DNA]</scope>
    <source>
        <tissue evidence="2">Muscle</tissue>
    </source>
</reference>
<accession>A0A4Z2G7B7</accession>
<dbReference type="EMBL" id="SRLO01000673">
    <property type="protein sequence ID" value="TNN49015.1"/>
    <property type="molecule type" value="Genomic_DNA"/>
</dbReference>
<protein>
    <submittedName>
        <fullName evidence="2">Oxysterol-binding protein-related protein 1</fullName>
    </submittedName>
</protein>
<dbReference type="Proteomes" id="UP000314294">
    <property type="component" value="Unassembled WGS sequence"/>
</dbReference>
<dbReference type="InterPro" id="IPR001849">
    <property type="entry name" value="PH_domain"/>
</dbReference>
<dbReference type="PROSITE" id="PS50003">
    <property type="entry name" value="PH_DOMAIN"/>
    <property type="match status" value="1"/>
</dbReference>
<dbReference type="SMART" id="SM00233">
    <property type="entry name" value="PH"/>
    <property type="match status" value="1"/>
</dbReference>
<keyword evidence="3" id="KW-1185">Reference proteome</keyword>
<feature type="domain" description="PH" evidence="1">
    <location>
        <begin position="39"/>
        <end position="139"/>
    </location>
</feature>
<proteinExistence type="predicted"/>
<evidence type="ECO:0000259" key="1">
    <source>
        <dbReference type="PROSITE" id="PS50003"/>
    </source>
</evidence>
<comment type="caution">
    <text evidence="2">The sequence shown here is derived from an EMBL/GenBank/DDBJ whole genome shotgun (WGS) entry which is preliminary data.</text>
</comment>
<dbReference type="InterPro" id="IPR011993">
    <property type="entry name" value="PH-like_dom_sf"/>
</dbReference>
<sequence>MVYCTADCFADQTAFDLVRSVELRPILAAYQDEEVSREVQKIEGPLWKSSHFLGWRSHWVMIEDGTVSWYPRQADALAGVRRQGGESLRRAYCMVKPWDHCFFVLRCLDDAVHYLKVSSKTDSVSTRKRWLDAFEAHSSYSARHRTREEIINDAGGDGGVTSLTQALQHWLPLFY</sequence>